<evidence type="ECO:0000259" key="1">
    <source>
        <dbReference type="Pfam" id="PF06985"/>
    </source>
</evidence>
<dbReference type="AlphaFoldDB" id="A0A7C8MHV2"/>
<proteinExistence type="predicted"/>
<feature type="domain" description="Heterokaryon incompatibility" evidence="1">
    <location>
        <begin position="22"/>
        <end position="108"/>
    </location>
</feature>
<name>A0A7C8MHV2_9PLEO</name>
<dbReference type="Pfam" id="PF26640">
    <property type="entry name" value="DUF8212"/>
    <property type="match status" value="1"/>
</dbReference>
<dbReference type="Proteomes" id="UP000481861">
    <property type="component" value="Unassembled WGS sequence"/>
</dbReference>
<dbReference type="EMBL" id="JAADJZ010000007">
    <property type="protein sequence ID" value="KAF2873682.1"/>
    <property type="molecule type" value="Genomic_DNA"/>
</dbReference>
<dbReference type="InterPro" id="IPR010730">
    <property type="entry name" value="HET"/>
</dbReference>
<organism evidence="3 4">
    <name type="scientific">Massariosphaeria phaeospora</name>
    <dbReference type="NCBI Taxonomy" id="100035"/>
    <lineage>
        <taxon>Eukaryota</taxon>
        <taxon>Fungi</taxon>
        <taxon>Dikarya</taxon>
        <taxon>Ascomycota</taxon>
        <taxon>Pezizomycotina</taxon>
        <taxon>Dothideomycetes</taxon>
        <taxon>Pleosporomycetidae</taxon>
        <taxon>Pleosporales</taxon>
        <taxon>Pleosporales incertae sedis</taxon>
        <taxon>Massariosphaeria</taxon>
    </lineage>
</organism>
<dbReference type="PANTHER" id="PTHR10622:SF10">
    <property type="entry name" value="HET DOMAIN-CONTAINING PROTEIN"/>
    <property type="match status" value="1"/>
</dbReference>
<reference evidence="3 4" key="1">
    <citation type="submission" date="2020-01" db="EMBL/GenBank/DDBJ databases">
        <authorList>
            <consortium name="DOE Joint Genome Institute"/>
            <person name="Haridas S."/>
            <person name="Albert R."/>
            <person name="Binder M."/>
            <person name="Bloem J."/>
            <person name="Labutti K."/>
            <person name="Salamov A."/>
            <person name="Andreopoulos B."/>
            <person name="Baker S.E."/>
            <person name="Barry K."/>
            <person name="Bills G."/>
            <person name="Bluhm B.H."/>
            <person name="Cannon C."/>
            <person name="Castanera R."/>
            <person name="Culley D.E."/>
            <person name="Daum C."/>
            <person name="Ezra D."/>
            <person name="Gonzalez J.B."/>
            <person name="Henrissat B."/>
            <person name="Kuo A."/>
            <person name="Liang C."/>
            <person name="Lipzen A."/>
            <person name="Lutzoni F."/>
            <person name="Magnuson J."/>
            <person name="Mondo S."/>
            <person name="Nolan M."/>
            <person name="Ohm R."/>
            <person name="Pangilinan J."/>
            <person name="Park H.-J.H."/>
            <person name="Ramirez L."/>
            <person name="Alfaro M."/>
            <person name="Sun H."/>
            <person name="Tritt A."/>
            <person name="Yoshinaga Y."/>
            <person name="Zwiers L.-H.L."/>
            <person name="Turgeon B.G."/>
            <person name="Goodwin S.B."/>
            <person name="Spatafora J.W."/>
            <person name="Crous P.W."/>
            <person name="Grigoriev I.V."/>
        </authorList>
    </citation>
    <scope>NUCLEOTIDE SEQUENCE [LARGE SCALE GENOMIC DNA]</scope>
    <source>
        <strain evidence="3 4">CBS 611.86</strain>
    </source>
</reference>
<keyword evidence="4" id="KW-1185">Reference proteome</keyword>
<evidence type="ECO:0000313" key="3">
    <source>
        <dbReference type="EMBL" id="KAF2873682.1"/>
    </source>
</evidence>
<evidence type="ECO:0000313" key="4">
    <source>
        <dbReference type="Proteomes" id="UP000481861"/>
    </source>
</evidence>
<gene>
    <name evidence="3" type="ORF">BDV95DRAFT_627533</name>
</gene>
<accession>A0A7C8MHV2</accession>
<dbReference type="OrthoDB" id="20872at2759"/>
<protein>
    <submittedName>
        <fullName evidence="3">Heterokaryon incompatibility protein-domain-containing protein</fullName>
    </submittedName>
</protein>
<dbReference type="Pfam" id="PF06985">
    <property type="entry name" value="HET"/>
    <property type="match status" value="1"/>
</dbReference>
<comment type="caution">
    <text evidence="3">The sequence shown here is derived from an EMBL/GenBank/DDBJ whole genome shotgun (WGS) entry which is preliminary data.</text>
</comment>
<evidence type="ECO:0000259" key="2">
    <source>
        <dbReference type="Pfam" id="PF26640"/>
    </source>
</evidence>
<dbReference type="InterPro" id="IPR058525">
    <property type="entry name" value="DUF8212"/>
</dbReference>
<sequence length="283" mass="32837">MRLLRTDTLEFCDVLGEDYPPYSILSHTWEAEELTYQNMIAPTDTVKAKAGYTKLLGFVNKSREMEYEFAWIDTCCIDKSSSAELTEAINSMYTWYKNSSICMVYLVDVDFEWSFKELPKDSDRRTIENSRWFSRGWTLQELIAPRSICYFTNKWQQITVPRSAISRITSIPEMVLRTGMTEDISVAQKMCWASNRRTTRVEDMAYCLMGLFDINMPLLYGEGMKAFVRLQEEIIRRSDDHTIFLWIDAAAAGPEICARPIRRKTGNFQSKGFPTTLPIWGSK</sequence>
<dbReference type="PANTHER" id="PTHR10622">
    <property type="entry name" value="HET DOMAIN-CONTAINING PROTEIN"/>
    <property type="match status" value="1"/>
</dbReference>
<feature type="domain" description="DUF8212" evidence="2">
    <location>
        <begin position="225"/>
        <end position="250"/>
    </location>
</feature>